<keyword evidence="2" id="KW-0547">Nucleotide-binding</keyword>
<evidence type="ECO:0000313" key="8">
    <source>
        <dbReference type="Proteomes" id="UP000295621"/>
    </source>
</evidence>
<dbReference type="GO" id="GO:0016301">
    <property type="term" value="F:kinase activity"/>
    <property type="evidence" value="ECO:0007669"/>
    <property type="project" value="UniProtKB-KW"/>
</dbReference>
<evidence type="ECO:0000256" key="5">
    <source>
        <dbReference type="SAM" id="MobiDB-lite"/>
    </source>
</evidence>
<dbReference type="InterPro" id="IPR040999">
    <property type="entry name" value="Mak_N_cap"/>
</dbReference>
<sequence length="208" mass="21620">MARIHRATLRPTKLELLTAWLPAQAWAAGAGAVEQVGAYRFDDPAGEVGLEAHLVECADGTVLHVPLTYRGAPLDGAEDALVGTMEHSVLGRRWVYDGCADPVWVAALARTVLSGTPQAEELVEDGDALVPREPTARVTGTGLEADPDLPEDGPLTPSDRGPATVVRAGDLELVVVRQVGTGAIGEHVLTGTWTTGGPATLAAVRPAS</sequence>
<evidence type="ECO:0000313" key="7">
    <source>
        <dbReference type="EMBL" id="TDC45908.1"/>
    </source>
</evidence>
<accession>A0A4R4R9X8</accession>
<evidence type="ECO:0000259" key="6">
    <source>
        <dbReference type="Pfam" id="PF18085"/>
    </source>
</evidence>
<evidence type="ECO:0000256" key="1">
    <source>
        <dbReference type="ARBA" id="ARBA00022679"/>
    </source>
</evidence>
<dbReference type="GO" id="GO:0005524">
    <property type="term" value="F:ATP binding"/>
    <property type="evidence" value="ECO:0007669"/>
    <property type="project" value="UniProtKB-KW"/>
</dbReference>
<dbReference type="Pfam" id="PF18085">
    <property type="entry name" value="Mak_N_cap"/>
    <property type="match status" value="1"/>
</dbReference>
<proteinExistence type="predicted"/>
<evidence type="ECO:0000256" key="2">
    <source>
        <dbReference type="ARBA" id="ARBA00022741"/>
    </source>
</evidence>
<organism evidence="7 8">
    <name type="scientific">Jiangella ureilytica</name>
    <dbReference type="NCBI Taxonomy" id="2530374"/>
    <lineage>
        <taxon>Bacteria</taxon>
        <taxon>Bacillati</taxon>
        <taxon>Actinomycetota</taxon>
        <taxon>Actinomycetes</taxon>
        <taxon>Jiangellales</taxon>
        <taxon>Jiangellaceae</taxon>
        <taxon>Jiangella</taxon>
    </lineage>
</organism>
<keyword evidence="3" id="KW-0418">Kinase</keyword>
<reference evidence="7 8" key="1">
    <citation type="submission" date="2019-02" db="EMBL/GenBank/DDBJ databases">
        <title>Draft genome sequences of novel Actinobacteria.</title>
        <authorList>
            <person name="Sahin N."/>
            <person name="Ay H."/>
            <person name="Saygin H."/>
        </authorList>
    </citation>
    <scope>NUCLEOTIDE SEQUENCE [LARGE SCALE GENOMIC DNA]</scope>
    <source>
        <strain evidence="7 8">KC603</strain>
    </source>
</reference>
<dbReference type="EMBL" id="SMKL01000116">
    <property type="protein sequence ID" value="TDC45908.1"/>
    <property type="molecule type" value="Genomic_DNA"/>
</dbReference>
<gene>
    <name evidence="7" type="ORF">E1212_28060</name>
</gene>
<dbReference type="AlphaFoldDB" id="A0A4R4R9X8"/>
<dbReference type="RefSeq" id="WP_131988674.1">
    <property type="nucleotide sequence ID" value="NZ_SMKL01000116.1"/>
</dbReference>
<dbReference type="NCBIfam" id="NF047744">
    <property type="entry name" value="CG0192_rel"/>
    <property type="match status" value="1"/>
</dbReference>
<feature type="region of interest" description="Disordered" evidence="5">
    <location>
        <begin position="137"/>
        <end position="162"/>
    </location>
</feature>
<evidence type="ECO:0000256" key="4">
    <source>
        <dbReference type="ARBA" id="ARBA00022840"/>
    </source>
</evidence>
<evidence type="ECO:0000256" key="3">
    <source>
        <dbReference type="ARBA" id="ARBA00022777"/>
    </source>
</evidence>
<dbReference type="OrthoDB" id="3787729at2"/>
<feature type="domain" description="Maltokinase N-terminal cap" evidence="6">
    <location>
        <begin position="20"/>
        <end position="101"/>
    </location>
</feature>
<name>A0A4R4R9X8_9ACTN</name>
<comment type="caution">
    <text evidence="7">The sequence shown here is derived from an EMBL/GenBank/DDBJ whole genome shotgun (WGS) entry which is preliminary data.</text>
</comment>
<protein>
    <recommendedName>
        <fullName evidence="6">Maltokinase N-terminal cap domain-containing protein</fullName>
    </recommendedName>
</protein>
<keyword evidence="1" id="KW-0808">Transferase</keyword>
<keyword evidence="8" id="KW-1185">Reference proteome</keyword>
<dbReference type="Proteomes" id="UP000295621">
    <property type="component" value="Unassembled WGS sequence"/>
</dbReference>
<keyword evidence="4" id="KW-0067">ATP-binding</keyword>